<evidence type="ECO:0000313" key="2">
    <source>
        <dbReference type="EMBL" id="GAI74665.1"/>
    </source>
</evidence>
<feature type="domain" description="N-acetyltransferase" evidence="1">
    <location>
        <begin position="3"/>
        <end position="144"/>
    </location>
</feature>
<feature type="non-terminal residue" evidence="2">
    <location>
        <position position="144"/>
    </location>
</feature>
<reference evidence="2" key="1">
    <citation type="journal article" date="2014" name="Front. Microbiol.">
        <title>High frequency of phylogenetically diverse reductive dehalogenase-homologous genes in deep subseafloor sedimentary metagenomes.</title>
        <authorList>
            <person name="Kawai M."/>
            <person name="Futagami T."/>
            <person name="Toyoda A."/>
            <person name="Takaki Y."/>
            <person name="Nishi S."/>
            <person name="Hori S."/>
            <person name="Arai W."/>
            <person name="Tsubouchi T."/>
            <person name="Morono Y."/>
            <person name="Uchiyama I."/>
            <person name="Ito T."/>
            <person name="Fujiyama A."/>
            <person name="Inagaki F."/>
            <person name="Takami H."/>
        </authorList>
    </citation>
    <scope>NUCLEOTIDE SEQUENCE</scope>
    <source>
        <strain evidence="2">Expedition CK06-06</strain>
    </source>
</reference>
<sequence length="144" mass="16473">MKINLRMESESDYQQITYVNDKAFAQKNEGLLVEKLRERKEFIPDLSRIAIYNGQVIGHILFFPVFIQGEKQKHPSLSLAPMSVLPAYQKKQIGSQLVETGLDVARKSDFPSVLVLGHPEYYPRFGFETASHYGIYPPWDGIPD</sequence>
<dbReference type="Gene3D" id="3.40.630.30">
    <property type="match status" value="1"/>
</dbReference>
<organism evidence="2">
    <name type="scientific">marine sediment metagenome</name>
    <dbReference type="NCBI Taxonomy" id="412755"/>
    <lineage>
        <taxon>unclassified sequences</taxon>
        <taxon>metagenomes</taxon>
        <taxon>ecological metagenomes</taxon>
    </lineage>
</organism>
<evidence type="ECO:0000259" key="1">
    <source>
        <dbReference type="PROSITE" id="PS51186"/>
    </source>
</evidence>
<dbReference type="CDD" id="cd04301">
    <property type="entry name" value="NAT_SF"/>
    <property type="match status" value="1"/>
</dbReference>
<proteinExistence type="predicted"/>
<accession>X1SGX5</accession>
<comment type="caution">
    <text evidence="2">The sequence shown here is derived from an EMBL/GenBank/DDBJ whole genome shotgun (WGS) entry which is preliminary data.</text>
</comment>
<dbReference type="Pfam" id="PF13527">
    <property type="entry name" value="Acetyltransf_9"/>
    <property type="match status" value="1"/>
</dbReference>
<dbReference type="SUPFAM" id="SSF55729">
    <property type="entry name" value="Acyl-CoA N-acyltransferases (Nat)"/>
    <property type="match status" value="1"/>
</dbReference>
<dbReference type="AlphaFoldDB" id="X1SGX5"/>
<dbReference type="InterPro" id="IPR000182">
    <property type="entry name" value="GNAT_dom"/>
</dbReference>
<gene>
    <name evidence="2" type="ORF">S12H4_18213</name>
</gene>
<dbReference type="InterPro" id="IPR016181">
    <property type="entry name" value="Acyl_CoA_acyltransferase"/>
</dbReference>
<dbReference type="EMBL" id="BARW01008975">
    <property type="protein sequence ID" value="GAI74665.1"/>
    <property type="molecule type" value="Genomic_DNA"/>
</dbReference>
<protein>
    <recommendedName>
        <fullName evidence="1">N-acetyltransferase domain-containing protein</fullName>
    </recommendedName>
</protein>
<name>X1SGX5_9ZZZZ</name>
<dbReference type="PROSITE" id="PS51186">
    <property type="entry name" value="GNAT"/>
    <property type="match status" value="1"/>
</dbReference>
<dbReference type="GO" id="GO:0016747">
    <property type="term" value="F:acyltransferase activity, transferring groups other than amino-acyl groups"/>
    <property type="evidence" value="ECO:0007669"/>
    <property type="project" value="InterPro"/>
</dbReference>